<accession>A0ABX2EIQ2</accession>
<dbReference type="Proteomes" id="UP000737171">
    <property type="component" value="Unassembled WGS sequence"/>
</dbReference>
<evidence type="ECO:0000313" key="2">
    <source>
        <dbReference type="Proteomes" id="UP000737171"/>
    </source>
</evidence>
<protein>
    <submittedName>
        <fullName evidence="1">Uncharacterized protein</fullName>
    </submittedName>
</protein>
<reference evidence="1 2" key="1">
    <citation type="submission" date="2020-05" db="EMBL/GenBank/DDBJ databases">
        <title>Aquincola sp. isolate from soil.</title>
        <authorList>
            <person name="Han J."/>
            <person name="Kim D.-U."/>
        </authorList>
    </citation>
    <scope>NUCLEOTIDE SEQUENCE [LARGE SCALE GENOMIC DNA]</scope>
    <source>
        <strain evidence="1 2">S2</strain>
    </source>
</reference>
<comment type="caution">
    <text evidence="1">The sequence shown here is derived from an EMBL/GenBank/DDBJ whole genome shotgun (WGS) entry which is preliminary data.</text>
</comment>
<name>A0ABX2EIQ2_9BURK</name>
<sequence>MAGPASQREQASGLWRRGGLGNLRNLEKAIPQFKPVAVNAAAKSRALTEVIHNITTHGQRSGTEFTKLGFPAAYPARMALSQLELALSGRPIPGLADARHARLLTSTRLTAELSQAARPLSTTTHAATQQLAAAIQALRTAVGQRMDALGGGAAVDPILAQADARLRDLQDLSNGLTNRAQDIHRSAASARWEMLRVGPAGRPNAALTQKLETELASARGSLARMKLEARTAGNLAAAIATSGTLTGLVQMARAAGAPGAAAAQAALQAAHQAAQAAQQAAGAPLPRNGLRAPEVNALEDFIGTIPQLRSRIRAGKDDQFEAVEMARALVKELTPLLPPAVLNRLTTKAAELVHQVRDTPHRHTVLHEARQAADRLVHKLGPDTRQFPIVMIPILAVSTPFLAARVASVAIANSVKEDKTSNKAIKLLTELIAKIDRREVNDEAMNAAIRVLVEAPDERSLKLRTLCRVMVARARPNQCRTMDNQLLLANKPLLRAMVP</sequence>
<evidence type="ECO:0000313" key="1">
    <source>
        <dbReference type="EMBL" id="NRF68488.1"/>
    </source>
</evidence>
<proteinExistence type="predicted"/>
<organism evidence="1 2">
    <name type="scientific">Pseudaquabacterium terrae</name>
    <dbReference type="NCBI Taxonomy" id="2732868"/>
    <lineage>
        <taxon>Bacteria</taxon>
        <taxon>Pseudomonadati</taxon>
        <taxon>Pseudomonadota</taxon>
        <taxon>Betaproteobacteria</taxon>
        <taxon>Burkholderiales</taxon>
        <taxon>Sphaerotilaceae</taxon>
        <taxon>Pseudaquabacterium</taxon>
    </lineage>
</organism>
<gene>
    <name evidence="1" type="ORF">HLB44_15950</name>
</gene>
<dbReference type="RefSeq" id="WP_173124178.1">
    <property type="nucleotide sequence ID" value="NZ_JABRWJ010000004.1"/>
</dbReference>
<dbReference type="EMBL" id="JABRWJ010000004">
    <property type="protein sequence ID" value="NRF68488.1"/>
    <property type="molecule type" value="Genomic_DNA"/>
</dbReference>
<keyword evidence="2" id="KW-1185">Reference proteome</keyword>